<feature type="compositionally biased region" description="Basic and acidic residues" evidence="12">
    <location>
        <begin position="320"/>
        <end position="329"/>
    </location>
</feature>
<keyword evidence="11" id="KW-0407">Ion channel</keyword>
<evidence type="ECO:0000256" key="1">
    <source>
        <dbReference type="ARBA" id="ARBA00004141"/>
    </source>
</evidence>
<dbReference type="InterPro" id="IPR005821">
    <property type="entry name" value="Ion_trans_dom"/>
</dbReference>
<proteinExistence type="predicted"/>
<dbReference type="InterPro" id="IPR027359">
    <property type="entry name" value="Volt_channel_dom_sf"/>
</dbReference>
<keyword evidence="4" id="KW-0812">Transmembrane</keyword>
<sequence length="368" mass="39910">MTDMSGGTEKNEAVNAGEVLASTQSTQSMIPTITASKRRRCVLTSPRPSSPISYAVSGPCAEGPHLDCASLPVRLRAGLCMACTLGPGSSAYQKHLSRTYDVEKHRLDYSMAVMRGSAPGQPPSWLQRQLDSPLRFSVYSTLTHAEHSPLAQLFQLFSFSVIVLSTITFCLETIPSIEQGPALKQLEVIDFVCLGFFTLEFLARLLCCPSLWDFARSALNLIDFVAIFPFYVQLIVAAMGVDADSDNTRIIRLIRLLRALRLLRLSSHLGGLPGCSFHAGHPAGCAADHLGVRPVLHRGIQWPVPAELNPAMHVLRPDHPDHHRVRGPDPQDLCGQGGDGGAHGVRPGLPSAAHRCGGRQVFLRLDCA</sequence>
<dbReference type="GO" id="GO:0008076">
    <property type="term" value="C:voltage-gated potassium channel complex"/>
    <property type="evidence" value="ECO:0007669"/>
    <property type="project" value="InterPro"/>
</dbReference>
<comment type="subcellular location">
    <subcellularLocation>
        <location evidence="1">Membrane</location>
        <topology evidence="1">Multi-pass membrane protein</topology>
    </subcellularLocation>
</comment>
<dbReference type="FunFam" id="1.20.120.350:FF:000091">
    <property type="entry name" value="Predicted protein"/>
    <property type="match status" value="1"/>
</dbReference>
<gene>
    <name evidence="14" type="ORF">HaLaN_12446</name>
</gene>
<keyword evidence="9" id="KW-0406">Ion transport</keyword>
<dbReference type="PANTHER" id="PTHR11537">
    <property type="entry name" value="VOLTAGE-GATED POTASSIUM CHANNEL"/>
    <property type="match status" value="1"/>
</dbReference>
<dbReference type="GO" id="GO:0001508">
    <property type="term" value="P:action potential"/>
    <property type="evidence" value="ECO:0007669"/>
    <property type="project" value="TreeGrafter"/>
</dbReference>
<keyword evidence="2" id="KW-0813">Transport</keyword>
<keyword evidence="15" id="KW-1185">Reference proteome</keyword>
<evidence type="ECO:0000256" key="3">
    <source>
        <dbReference type="ARBA" id="ARBA00022538"/>
    </source>
</evidence>
<keyword evidence="5" id="KW-0631">Potassium channel</keyword>
<dbReference type="SUPFAM" id="SSF81324">
    <property type="entry name" value="Voltage-gated potassium channels"/>
    <property type="match status" value="1"/>
</dbReference>
<evidence type="ECO:0000259" key="13">
    <source>
        <dbReference type="Pfam" id="PF00520"/>
    </source>
</evidence>
<accession>A0A699ZB50</accession>
<feature type="domain" description="Ion transport" evidence="13">
    <location>
        <begin position="152"/>
        <end position="272"/>
    </location>
</feature>
<evidence type="ECO:0000256" key="10">
    <source>
        <dbReference type="ARBA" id="ARBA00023136"/>
    </source>
</evidence>
<evidence type="ECO:0000256" key="7">
    <source>
        <dbReference type="ARBA" id="ARBA00022958"/>
    </source>
</evidence>
<dbReference type="InterPro" id="IPR028325">
    <property type="entry name" value="VG_K_chnl"/>
</dbReference>
<evidence type="ECO:0000256" key="11">
    <source>
        <dbReference type="ARBA" id="ARBA00023303"/>
    </source>
</evidence>
<reference evidence="14 15" key="1">
    <citation type="submission" date="2020-02" db="EMBL/GenBank/DDBJ databases">
        <title>Draft genome sequence of Haematococcus lacustris strain NIES-144.</title>
        <authorList>
            <person name="Morimoto D."/>
            <person name="Nakagawa S."/>
            <person name="Yoshida T."/>
            <person name="Sawayama S."/>
        </authorList>
    </citation>
    <scope>NUCLEOTIDE SEQUENCE [LARGE SCALE GENOMIC DNA]</scope>
    <source>
        <strain evidence="14 15">NIES-144</strain>
    </source>
</reference>
<dbReference type="EMBL" id="BLLF01000944">
    <property type="protein sequence ID" value="GFH16094.1"/>
    <property type="molecule type" value="Genomic_DNA"/>
</dbReference>
<dbReference type="Pfam" id="PF00520">
    <property type="entry name" value="Ion_trans"/>
    <property type="match status" value="1"/>
</dbReference>
<organism evidence="14 15">
    <name type="scientific">Haematococcus lacustris</name>
    <name type="common">Green alga</name>
    <name type="synonym">Haematococcus pluvialis</name>
    <dbReference type="NCBI Taxonomy" id="44745"/>
    <lineage>
        <taxon>Eukaryota</taxon>
        <taxon>Viridiplantae</taxon>
        <taxon>Chlorophyta</taxon>
        <taxon>core chlorophytes</taxon>
        <taxon>Chlorophyceae</taxon>
        <taxon>CS clade</taxon>
        <taxon>Chlamydomonadales</taxon>
        <taxon>Haematococcaceae</taxon>
        <taxon>Haematococcus</taxon>
    </lineage>
</organism>
<dbReference type="Proteomes" id="UP000485058">
    <property type="component" value="Unassembled WGS sequence"/>
</dbReference>
<dbReference type="PRINTS" id="PR00169">
    <property type="entry name" value="KCHANNEL"/>
</dbReference>
<keyword evidence="3" id="KW-0633">Potassium transport</keyword>
<evidence type="ECO:0000256" key="6">
    <source>
        <dbReference type="ARBA" id="ARBA00022882"/>
    </source>
</evidence>
<evidence type="ECO:0000256" key="9">
    <source>
        <dbReference type="ARBA" id="ARBA00023065"/>
    </source>
</evidence>
<feature type="region of interest" description="Disordered" evidence="12">
    <location>
        <begin position="1"/>
        <end position="21"/>
    </location>
</feature>
<keyword evidence="10" id="KW-0472">Membrane</keyword>
<keyword evidence="6" id="KW-0851">Voltage-gated channel</keyword>
<dbReference type="PANTHER" id="PTHR11537:SF254">
    <property type="entry name" value="POTASSIUM VOLTAGE-GATED CHANNEL PROTEIN SHAB"/>
    <property type="match status" value="1"/>
</dbReference>
<keyword evidence="8" id="KW-1133">Transmembrane helix</keyword>
<evidence type="ECO:0000256" key="2">
    <source>
        <dbReference type="ARBA" id="ARBA00022448"/>
    </source>
</evidence>
<evidence type="ECO:0000313" key="15">
    <source>
        <dbReference type="Proteomes" id="UP000485058"/>
    </source>
</evidence>
<evidence type="ECO:0000313" key="14">
    <source>
        <dbReference type="EMBL" id="GFH16094.1"/>
    </source>
</evidence>
<evidence type="ECO:0000256" key="12">
    <source>
        <dbReference type="SAM" id="MobiDB-lite"/>
    </source>
</evidence>
<comment type="caution">
    <text evidence="14">The sequence shown here is derived from an EMBL/GenBank/DDBJ whole genome shotgun (WGS) entry which is preliminary data.</text>
</comment>
<protein>
    <submittedName>
        <fullName evidence="14">Ion_trans domain-containing protein</fullName>
    </submittedName>
</protein>
<keyword evidence="7" id="KW-0630">Potassium</keyword>
<dbReference type="GO" id="GO:0005249">
    <property type="term" value="F:voltage-gated potassium channel activity"/>
    <property type="evidence" value="ECO:0007669"/>
    <property type="project" value="InterPro"/>
</dbReference>
<name>A0A699ZB50_HAELA</name>
<evidence type="ECO:0000256" key="8">
    <source>
        <dbReference type="ARBA" id="ARBA00022989"/>
    </source>
</evidence>
<dbReference type="AlphaFoldDB" id="A0A699ZB50"/>
<evidence type="ECO:0000256" key="4">
    <source>
        <dbReference type="ARBA" id="ARBA00022692"/>
    </source>
</evidence>
<feature type="region of interest" description="Disordered" evidence="12">
    <location>
        <begin position="320"/>
        <end position="346"/>
    </location>
</feature>
<evidence type="ECO:0000256" key="5">
    <source>
        <dbReference type="ARBA" id="ARBA00022826"/>
    </source>
</evidence>
<dbReference type="Gene3D" id="1.20.120.350">
    <property type="entry name" value="Voltage-gated potassium channels. Chain C"/>
    <property type="match status" value="1"/>
</dbReference>